<dbReference type="KEGG" id="gtt:GUITHDRAFT_152542"/>
<feature type="compositionally biased region" description="Basic and acidic residues" evidence="1">
    <location>
        <begin position="29"/>
        <end position="46"/>
    </location>
</feature>
<feature type="compositionally biased region" description="Basic residues" evidence="1">
    <location>
        <begin position="157"/>
        <end position="167"/>
    </location>
</feature>
<dbReference type="PaxDb" id="55529-EKX46147"/>
<dbReference type="EnsemblProtists" id="EKX46147">
    <property type="protein sequence ID" value="EKX46147"/>
    <property type="gene ID" value="GUITHDRAFT_152542"/>
</dbReference>
<dbReference type="Proteomes" id="UP000011087">
    <property type="component" value="Unassembled WGS sequence"/>
</dbReference>
<reference evidence="4" key="2">
    <citation type="submission" date="2012-11" db="EMBL/GenBank/DDBJ databases">
        <authorList>
            <person name="Kuo A."/>
            <person name="Curtis B.A."/>
            <person name="Tanifuji G."/>
            <person name="Burki F."/>
            <person name="Gruber A."/>
            <person name="Irimia M."/>
            <person name="Maruyama S."/>
            <person name="Arias M.C."/>
            <person name="Ball S.G."/>
            <person name="Gile G.H."/>
            <person name="Hirakawa Y."/>
            <person name="Hopkins J.F."/>
            <person name="Rensing S.A."/>
            <person name="Schmutz J."/>
            <person name="Symeonidi A."/>
            <person name="Elias M."/>
            <person name="Eveleigh R.J."/>
            <person name="Herman E.K."/>
            <person name="Klute M.J."/>
            <person name="Nakayama T."/>
            <person name="Obornik M."/>
            <person name="Reyes-Prieto A."/>
            <person name="Armbrust E.V."/>
            <person name="Aves S.J."/>
            <person name="Beiko R.G."/>
            <person name="Coutinho P."/>
            <person name="Dacks J.B."/>
            <person name="Durnford D.G."/>
            <person name="Fast N.M."/>
            <person name="Green B.R."/>
            <person name="Grisdale C."/>
            <person name="Hempe F."/>
            <person name="Henrissat B."/>
            <person name="Hoppner M.P."/>
            <person name="Ishida K.-I."/>
            <person name="Kim E."/>
            <person name="Koreny L."/>
            <person name="Kroth P.G."/>
            <person name="Liu Y."/>
            <person name="Malik S.-B."/>
            <person name="Maier U.G."/>
            <person name="McRose D."/>
            <person name="Mock T."/>
            <person name="Neilson J.A."/>
            <person name="Onodera N.T."/>
            <person name="Poole A.M."/>
            <person name="Pritham E.J."/>
            <person name="Richards T.A."/>
            <person name="Rocap G."/>
            <person name="Roy S.W."/>
            <person name="Sarai C."/>
            <person name="Schaack S."/>
            <person name="Shirato S."/>
            <person name="Slamovits C.H."/>
            <person name="Spencer D.F."/>
            <person name="Suzuki S."/>
            <person name="Worden A.Z."/>
            <person name="Zauner S."/>
            <person name="Barry K."/>
            <person name="Bell C."/>
            <person name="Bharti A.K."/>
            <person name="Crow J.A."/>
            <person name="Grimwood J."/>
            <person name="Kramer R."/>
            <person name="Lindquist E."/>
            <person name="Lucas S."/>
            <person name="Salamov A."/>
            <person name="McFadden G.I."/>
            <person name="Lane C.E."/>
            <person name="Keeling P.J."/>
            <person name="Gray M.W."/>
            <person name="Grigoriev I.V."/>
            <person name="Archibald J.M."/>
        </authorList>
    </citation>
    <scope>NUCLEOTIDE SEQUENCE</scope>
    <source>
        <strain evidence="4">CCMP2712</strain>
    </source>
</reference>
<feature type="region of interest" description="Disordered" evidence="1">
    <location>
        <begin position="15"/>
        <end position="46"/>
    </location>
</feature>
<feature type="region of interest" description="Disordered" evidence="1">
    <location>
        <begin position="157"/>
        <end position="200"/>
    </location>
</feature>
<dbReference type="RefSeq" id="XP_005833127.1">
    <property type="nucleotide sequence ID" value="XM_005833070.1"/>
</dbReference>
<accession>L1JCV4</accession>
<feature type="region of interest" description="Disordered" evidence="1">
    <location>
        <begin position="214"/>
        <end position="257"/>
    </location>
</feature>
<sequence>MTCLVIASSLRVAAAPPAPSLRTSSTSKEPQEKRRSSPHKLESDIDGNKTLNWGTAYRRLPIPTSSFLLRPHGIFKSVREDVRGRERHEDGGSSLREMWRALKTLVGTGLNSIEVWRFLFLAIVLRIYNGTWTVFLMLSSSFLLVQSYAATFTHELPHRHSRQHHGSRHSEHAGARSTSSPRSPLHSPPHSPLRSSMPPPVAVSSLVESQISCEDASSPPISSPMEERGRNDEGGKEDGDVFSRCSSEGGSGNKGQSPVVDAFQLAYEDMKGGLGSRFLGSSWTFALFYSFVSRVKDGQSSAAIPDLRVKLQAAVKGKDSLLKDLVESKEFSQEVLDEQVVLDFCRRWLEILTEMEQSIKKRRYEFRHVSSLGTATYTTSGASRFWARAVRKGSVTRNGSGNSDADDCSSSRSPTRSPVLRNHDAIGRYFGGEGGSSYNKRMGMEEMTVNEAEAYLEMMEDKRRARGLSLE</sequence>
<name>L1JCV4_GUITC</name>
<organism evidence="2">
    <name type="scientific">Guillardia theta (strain CCMP2712)</name>
    <name type="common">Cryptophyte</name>
    <dbReference type="NCBI Taxonomy" id="905079"/>
    <lineage>
        <taxon>Eukaryota</taxon>
        <taxon>Cryptophyceae</taxon>
        <taxon>Pyrenomonadales</taxon>
        <taxon>Geminigeraceae</taxon>
        <taxon>Guillardia</taxon>
    </lineage>
</organism>
<feature type="compositionally biased region" description="Pro residues" evidence="1">
    <location>
        <begin position="186"/>
        <end position="200"/>
    </location>
</feature>
<evidence type="ECO:0000256" key="1">
    <source>
        <dbReference type="SAM" id="MobiDB-lite"/>
    </source>
</evidence>
<feature type="compositionally biased region" description="Polar residues" evidence="1">
    <location>
        <begin position="395"/>
        <end position="416"/>
    </location>
</feature>
<evidence type="ECO:0000313" key="2">
    <source>
        <dbReference type="EMBL" id="EKX46147.1"/>
    </source>
</evidence>
<gene>
    <name evidence="2" type="ORF">GUITHDRAFT_152542</name>
</gene>
<dbReference type="EMBL" id="JH992996">
    <property type="protein sequence ID" value="EKX46147.1"/>
    <property type="molecule type" value="Genomic_DNA"/>
</dbReference>
<dbReference type="HOGENOM" id="CLU_580704_0_0_1"/>
<feature type="compositionally biased region" description="Basic and acidic residues" evidence="1">
    <location>
        <begin position="225"/>
        <end position="241"/>
    </location>
</feature>
<dbReference type="GeneID" id="17302650"/>
<evidence type="ECO:0000313" key="4">
    <source>
        <dbReference type="Proteomes" id="UP000011087"/>
    </source>
</evidence>
<keyword evidence="4" id="KW-1185">Reference proteome</keyword>
<dbReference type="AlphaFoldDB" id="L1JCV4"/>
<proteinExistence type="predicted"/>
<reference evidence="3" key="3">
    <citation type="submission" date="2015-06" db="UniProtKB">
        <authorList>
            <consortium name="EnsemblProtists"/>
        </authorList>
    </citation>
    <scope>IDENTIFICATION</scope>
</reference>
<feature type="region of interest" description="Disordered" evidence="1">
    <location>
        <begin position="394"/>
        <end position="428"/>
    </location>
</feature>
<protein>
    <submittedName>
        <fullName evidence="2 3">Uncharacterized protein</fullName>
    </submittedName>
</protein>
<evidence type="ECO:0000313" key="3">
    <source>
        <dbReference type="EnsemblProtists" id="EKX46147"/>
    </source>
</evidence>
<reference evidence="2 4" key="1">
    <citation type="journal article" date="2012" name="Nature">
        <title>Algal genomes reveal evolutionary mosaicism and the fate of nucleomorphs.</title>
        <authorList>
            <consortium name="DOE Joint Genome Institute"/>
            <person name="Curtis B.A."/>
            <person name="Tanifuji G."/>
            <person name="Burki F."/>
            <person name="Gruber A."/>
            <person name="Irimia M."/>
            <person name="Maruyama S."/>
            <person name="Arias M.C."/>
            <person name="Ball S.G."/>
            <person name="Gile G.H."/>
            <person name="Hirakawa Y."/>
            <person name="Hopkins J.F."/>
            <person name="Kuo A."/>
            <person name="Rensing S.A."/>
            <person name="Schmutz J."/>
            <person name="Symeonidi A."/>
            <person name="Elias M."/>
            <person name="Eveleigh R.J."/>
            <person name="Herman E.K."/>
            <person name="Klute M.J."/>
            <person name="Nakayama T."/>
            <person name="Obornik M."/>
            <person name="Reyes-Prieto A."/>
            <person name="Armbrust E.V."/>
            <person name="Aves S.J."/>
            <person name="Beiko R.G."/>
            <person name="Coutinho P."/>
            <person name="Dacks J.B."/>
            <person name="Durnford D.G."/>
            <person name="Fast N.M."/>
            <person name="Green B.R."/>
            <person name="Grisdale C.J."/>
            <person name="Hempel F."/>
            <person name="Henrissat B."/>
            <person name="Hoppner M.P."/>
            <person name="Ishida K."/>
            <person name="Kim E."/>
            <person name="Koreny L."/>
            <person name="Kroth P.G."/>
            <person name="Liu Y."/>
            <person name="Malik S.B."/>
            <person name="Maier U.G."/>
            <person name="McRose D."/>
            <person name="Mock T."/>
            <person name="Neilson J.A."/>
            <person name="Onodera N.T."/>
            <person name="Poole A.M."/>
            <person name="Pritham E.J."/>
            <person name="Richards T.A."/>
            <person name="Rocap G."/>
            <person name="Roy S.W."/>
            <person name="Sarai C."/>
            <person name="Schaack S."/>
            <person name="Shirato S."/>
            <person name="Slamovits C.H."/>
            <person name="Spencer D.F."/>
            <person name="Suzuki S."/>
            <person name="Worden A.Z."/>
            <person name="Zauner S."/>
            <person name="Barry K."/>
            <person name="Bell C."/>
            <person name="Bharti A.K."/>
            <person name="Crow J.A."/>
            <person name="Grimwood J."/>
            <person name="Kramer R."/>
            <person name="Lindquist E."/>
            <person name="Lucas S."/>
            <person name="Salamov A."/>
            <person name="McFadden G.I."/>
            <person name="Lane C.E."/>
            <person name="Keeling P.J."/>
            <person name="Gray M.W."/>
            <person name="Grigoriev I.V."/>
            <person name="Archibald J.M."/>
        </authorList>
    </citation>
    <scope>NUCLEOTIDE SEQUENCE</scope>
    <source>
        <strain evidence="2 4">CCMP2712</strain>
    </source>
</reference>